<dbReference type="Proteomes" id="UP000236161">
    <property type="component" value="Unassembled WGS sequence"/>
</dbReference>
<dbReference type="AlphaFoldDB" id="A0A2I0A7Q5"/>
<name>A0A2I0A7Q5_9ASPA</name>
<dbReference type="STRING" id="1088818.A0A2I0A7Q5"/>
<sequence>MLEVMVAVDSEAYCEKGPDVDLEIGPNTIVAEQEELCGDVSSVGKARNHLPRVWNGFGRLRNGDEASSLGETGFGAEENMGLLENKAGSERLKEKKSQRKPSKPPRPPKPCSLDAADQKMVREMSELAMLKRARIGRMKALRKVKNEKAASNGSNLCALLVTIVFCFIIIWHGVFSKGSSGIGTQASPQPSLSQD</sequence>
<reference evidence="3 4" key="1">
    <citation type="journal article" date="2017" name="Nature">
        <title>The Apostasia genome and the evolution of orchids.</title>
        <authorList>
            <person name="Zhang G.Q."/>
            <person name="Liu K.W."/>
            <person name="Li Z."/>
            <person name="Lohaus R."/>
            <person name="Hsiao Y.Y."/>
            <person name="Niu S.C."/>
            <person name="Wang J.Y."/>
            <person name="Lin Y.C."/>
            <person name="Xu Q."/>
            <person name="Chen L.J."/>
            <person name="Yoshida K."/>
            <person name="Fujiwara S."/>
            <person name="Wang Z.W."/>
            <person name="Zhang Y.Q."/>
            <person name="Mitsuda N."/>
            <person name="Wang M."/>
            <person name="Liu G.H."/>
            <person name="Pecoraro L."/>
            <person name="Huang H.X."/>
            <person name="Xiao X.J."/>
            <person name="Lin M."/>
            <person name="Wu X.Y."/>
            <person name="Wu W.L."/>
            <person name="Chen Y.Y."/>
            <person name="Chang S.B."/>
            <person name="Sakamoto S."/>
            <person name="Ohme-Takagi M."/>
            <person name="Yagi M."/>
            <person name="Zeng S.J."/>
            <person name="Shen C.Y."/>
            <person name="Yeh C.M."/>
            <person name="Luo Y.B."/>
            <person name="Tsai W.C."/>
            <person name="Van de Peer Y."/>
            <person name="Liu Z.J."/>
        </authorList>
    </citation>
    <scope>NUCLEOTIDE SEQUENCE [LARGE SCALE GENOMIC DNA]</scope>
    <source>
        <strain evidence="4">cv. Shenzhen</strain>
        <tissue evidence="3">Stem</tissue>
    </source>
</reference>
<evidence type="ECO:0000313" key="3">
    <source>
        <dbReference type="EMBL" id="PKA51554.1"/>
    </source>
</evidence>
<accession>A0A2I0A7Q5</accession>
<keyword evidence="4" id="KW-1185">Reference proteome</keyword>
<keyword evidence="2" id="KW-0812">Transmembrane</keyword>
<dbReference type="EMBL" id="KZ452013">
    <property type="protein sequence ID" value="PKA51554.1"/>
    <property type="molecule type" value="Genomic_DNA"/>
</dbReference>
<evidence type="ECO:0000313" key="4">
    <source>
        <dbReference type="Proteomes" id="UP000236161"/>
    </source>
</evidence>
<dbReference type="PANTHER" id="PTHR34188:SF5">
    <property type="entry name" value="OS05G0131900 PROTEIN"/>
    <property type="match status" value="1"/>
</dbReference>
<feature type="region of interest" description="Disordered" evidence="1">
    <location>
        <begin position="85"/>
        <end position="114"/>
    </location>
</feature>
<evidence type="ECO:0000256" key="2">
    <source>
        <dbReference type="SAM" id="Phobius"/>
    </source>
</evidence>
<keyword evidence="2" id="KW-1133">Transmembrane helix</keyword>
<feature type="transmembrane region" description="Helical" evidence="2">
    <location>
        <begin position="153"/>
        <end position="174"/>
    </location>
</feature>
<proteinExistence type="predicted"/>
<keyword evidence="2" id="KW-0472">Membrane</keyword>
<evidence type="ECO:0000256" key="1">
    <source>
        <dbReference type="SAM" id="MobiDB-lite"/>
    </source>
</evidence>
<protein>
    <submittedName>
        <fullName evidence="3">Uncharacterized protein</fullName>
    </submittedName>
</protein>
<gene>
    <name evidence="3" type="ORF">AXF42_Ash002921</name>
</gene>
<dbReference type="PANTHER" id="PTHR34188">
    <property type="entry name" value="OS01G0299500 PROTEIN"/>
    <property type="match status" value="1"/>
</dbReference>
<dbReference type="OrthoDB" id="1899142at2759"/>
<organism evidence="3 4">
    <name type="scientific">Apostasia shenzhenica</name>
    <dbReference type="NCBI Taxonomy" id="1088818"/>
    <lineage>
        <taxon>Eukaryota</taxon>
        <taxon>Viridiplantae</taxon>
        <taxon>Streptophyta</taxon>
        <taxon>Embryophyta</taxon>
        <taxon>Tracheophyta</taxon>
        <taxon>Spermatophyta</taxon>
        <taxon>Magnoliopsida</taxon>
        <taxon>Liliopsida</taxon>
        <taxon>Asparagales</taxon>
        <taxon>Orchidaceae</taxon>
        <taxon>Apostasioideae</taxon>
        <taxon>Apostasia</taxon>
    </lineage>
</organism>